<dbReference type="GO" id="GO:0005996">
    <property type="term" value="P:monosaccharide metabolic process"/>
    <property type="evidence" value="ECO:0007669"/>
    <property type="project" value="UniProtKB-ARBA"/>
</dbReference>
<dbReference type="SMART" id="SM01007">
    <property type="entry name" value="Aldolase_II"/>
    <property type="match status" value="1"/>
</dbReference>
<organism evidence="4 5">
    <name type="scientific">Psychrobacter piscatorii</name>
    <dbReference type="NCBI Taxonomy" id="554343"/>
    <lineage>
        <taxon>Bacteria</taxon>
        <taxon>Pseudomonadati</taxon>
        <taxon>Pseudomonadota</taxon>
        <taxon>Gammaproteobacteria</taxon>
        <taxon>Moraxellales</taxon>
        <taxon>Moraxellaceae</taxon>
        <taxon>Psychrobacter</taxon>
    </lineage>
</organism>
<feature type="domain" description="Class II aldolase/adducin N-terminal" evidence="3">
    <location>
        <begin position="30"/>
        <end position="210"/>
    </location>
</feature>
<proteinExistence type="inferred from homology"/>
<dbReference type="InterPro" id="IPR051017">
    <property type="entry name" value="Aldolase-II_Adducin_sf"/>
</dbReference>
<protein>
    <submittedName>
        <fullName evidence="4">Class II aldolase</fullName>
    </submittedName>
</protein>
<evidence type="ECO:0000256" key="2">
    <source>
        <dbReference type="SAM" id="MobiDB-lite"/>
    </source>
</evidence>
<dbReference type="PANTHER" id="PTHR10672:SF3">
    <property type="entry name" value="PROTEIN HU-LI TAI SHAO"/>
    <property type="match status" value="1"/>
</dbReference>
<dbReference type="GO" id="GO:0005856">
    <property type="term" value="C:cytoskeleton"/>
    <property type="evidence" value="ECO:0007669"/>
    <property type="project" value="TreeGrafter"/>
</dbReference>
<dbReference type="EMBL" id="LNDJ01000024">
    <property type="protein sequence ID" value="KRU23440.1"/>
    <property type="molecule type" value="Genomic_DNA"/>
</dbReference>
<dbReference type="RefSeq" id="WP_058023754.1">
    <property type="nucleotide sequence ID" value="NZ_LNDJ01000024.1"/>
</dbReference>
<dbReference type="AlphaFoldDB" id="A0A0T6DUD8"/>
<name>A0A0T6DUD8_9GAMM</name>
<evidence type="ECO:0000313" key="4">
    <source>
        <dbReference type="EMBL" id="KRU23440.1"/>
    </source>
</evidence>
<dbReference type="Pfam" id="PF00596">
    <property type="entry name" value="Aldolase_II"/>
    <property type="match status" value="1"/>
</dbReference>
<accession>A0A0T6DUD8</accession>
<dbReference type="PANTHER" id="PTHR10672">
    <property type="entry name" value="ADDUCIN"/>
    <property type="match status" value="1"/>
</dbReference>
<dbReference type="STRING" id="554343.AS194_04175"/>
<evidence type="ECO:0000313" key="5">
    <source>
        <dbReference type="Proteomes" id="UP000051202"/>
    </source>
</evidence>
<dbReference type="Gene3D" id="3.40.225.10">
    <property type="entry name" value="Class II aldolase/adducin N-terminal domain"/>
    <property type="match status" value="1"/>
</dbReference>
<dbReference type="NCBIfam" id="NF005451">
    <property type="entry name" value="PRK07044.1"/>
    <property type="match status" value="1"/>
</dbReference>
<dbReference type="GO" id="GO:0051015">
    <property type="term" value="F:actin filament binding"/>
    <property type="evidence" value="ECO:0007669"/>
    <property type="project" value="TreeGrafter"/>
</dbReference>
<dbReference type="SUPFAM" id="SSF53639">
    <property type="entry name" value="AraD/HMP-PK domain-like"/>
    <property type="match status" value="1"/>
</dbReference>
<evidence type="ECO:0000256" key="1">
    <source>
        <dbReference type="ARBA" id="ARBA00037961"/>
    </source>
</evidence>
<gene>
    <name evidence="4" type="ORF">AS194_04175</name>
</gene>
<sequence>MQTAIKTTTQTDSTSSVHHNMSEQEWQMRVNLAACYRLVASYGWDDLVFTHISARVPGTEDEFLINPYGMLFEEITASSLVKVNKAGEKVSPSAFNVNPAGFIIHSAVHEARDDAHCVIHLHTSNGVAVSAQEQGLLPISQQSLFPLSNLAYHDYEGVALNPEEKVRLVADLGKANFMILRNHGLLTCADTVADAFLNMYILQNACEIQIKAQSGGSALTPIPAQILAGIQAASKQVTRGANGDIAWPALLRKLRRTDPSFEE</sequence>
<dbReference type="InterPro" id="IPR001303">
    <property type="entry name" value="Aldolase_II/adducin_N"/>
</dbReference>
<reference evidence="4 5" key="1">
    <citation type="submission" date="2015-11" db="EMBL/GenBank/DDBJ databases">
        <title>Permanent draft genome of Psychrobacter piscatorii LQ58.</title>
        <authorList>
            <person name="Zhou M."/>
            <person name="Dong B."/>
            <person name="Liu Q."/>
        </authorList>
    </citation>
    <scope>NUCLEOTIDE SEQUENCE [LARGE SCALE GENOMIC DNA]</scope>
    <source>
        <strain evidence="4 5">LQ58</strain>
    </source>
</reference>
<dbReference type="InterPro" id="IPR036409">
    <property type="entry name" value="Aldolase_II/adducin_N_sf"/>
</dbReference>
<comment type="caution">
    <text evidence="4">The sequence shown here is derived from an EMBL/GenBank/DDBJ whole genome shotgun (WGS) entry which is preliminary data.</text>
</comment>
<evidence type="ECO:0000259" key="3">
    <source>
        <dbReference type="SMART" id="SM01007"/>
    </source>
</evidence>
<dbReference type="FunFam" id="3.40.225.10:FF:000013">
    <property type="entry name" value="Class II aldolase"/>
    <property type="match status" value="1"/>
</dbReference>
<feature type="region of interest" description="Disordered" evidence="2">
    <location>
        <begin position="1"/>
        <end position="20"/>
    </location>
</feature>
<dbReference type="Proteomes" id="UP000051202">
    <property type="component" value="Unassembled WGS sequence"/>
</dbReference>
<keyword evidence="5" id="KW-1185">Reference proteome</keyword>
<comment type="similarity">
    <text evidence="1">Belongs to the aldolase class II family.</text>
</comment>